<dbReference type="GO" id="GO:0016567">
    <property type="term" value="P:protein ubiquitination"/>
    <property type="evidence" value="ECO:0007669"/>
    <property type="project" value="TreeGrafter"/>
</dbReference>
<dbReference type="AlphaFoldDB" id="A0A7S1AZN1"/>
<evidence type="ECO:0000256" key="3">
    <source>
        <dbReference type="ARBA" id="ARBA00022833"/>
    </source>
</evidence>
<keyword evidence="2 4" id="KW-0863">Zinc-finger</keyword>
<dbReference type="InterPro" id="IPR013083">
    <property type="entry name" value="Znf_RING/FYVE/PHD"/>
</dbReference>
<feature type="region of interest" description="Disordered" evidence="5">
    <location>
        <begin position="1"/>
        <end position="20"/>
    </location>
</feature>
<dbReference type="PANTHER" id="PTHR46858:SF5">
    <property type="entry name" value="E3 UBIQUITIN-PROTEIN LIGASE APD1-RELATED"/>
    <property type="match status" value="1"/>
</dbReference>
<reference evidence="7" key="1">
    <citation type="submission" date="2021-01" db="EMBL/GenBank/DDBJ databases">
        <authorList>
            <person name="Corre E."/>
            <person name="Pelletier E."/>
            <person name="Niang G."/>
            <person name="Scheremetjew M."/>
            <person name="Finn R."/>
            <person name="Kale V."/>
            <person name="Holt S."/>
            <person name="Cochrane G."/>
            <person name="Meng A."/>
            <person name="Brown T."/>
            <person name="Cohen L."/>
        </authorList>
    </citation>
    <scope>NUCLEOTIDE SEQUENCE</scope>
</reference>
<evidence type="ECO:0000256" key="4">
    <source>
        <dbReference type="PROSITE-ProRule" id="PRU00175"/>
    </source>
</evidence>
<dbReference type="InterPro" id="IPR001841">
    <property type="entry name" value="Znf_RING"/>
</dbReference>
<name>A0A7S1AZN1_NOCSC</name>
<sequence>MADQPQSRSDPVEETATRDHPAWMGVGVIGGAALGATFGGPVGAGVGAAAGFAAGAVRTYTGKHAVAHATSAMENLDEETVRRLAQQLQGPSRALGPGTGLSAEDLRAIEDVEATGAEVRCKICQTNKVNISFLPCGHACTCASCCAGMMAAAAAGGIPCPICRTPAEHVSRVFF</sequence>
<organism evidence="7">
    <name type="scientific">Noctiluca scintillans</name>
    <name type="common">Sea sparkle</name>
    <name type="synonym">Red tide dinoflagellate</name>
    <dbReference type="NCBI Taxonomy" id="2966"/>
    <lineage>
        <taxon>Eukaryota</taxon>
        <taxon>Sar</taxon>
        <taxon>Alveolata</taxon>
        <taxon>Dinophyceae</taxon>
        <taxon>Noctilucales</taxon>
        <taxon>Noctilucaceae</taxon>
        <taxon>Noctiluca</taxon>
    </lineage>
</organism>
<dbReference type="GO" id="GO:0061630">
    <property type="term" value="F:ubiquitin protein ligase activity"/>
    <property type="evidence" value="ECO:0007669"/>
    <property type="project" value="TreeGrafter"/>
</dbReference>
<dbReference type="Gene3D" id="3.30.40.10">
    <property type="entry name" value="Zinc/RING finger domain, C3HC4 (zinc finger)"/>
    <property type="match status" value="1"/>
</dbReference>
<dbReference type="PROSITE" id="PS50089">
    <property type="entry name" value="ZF_RING_2"/>
    <property type="match status" value="1"/>
</dbReference>
<proteinExistence type="predicted"/>
<evidence type="ECO:0000259" key="6">
    <source>
        <dbReference type="PROSITE" id="PS50089"/>
    </source>
</evidence>
<evidence type="ECO:0000256" key="5">
    <source>
        <dbReference type="SAM" id="MobiDB-lite"/>
    </source>
</evidence>
<dbReference type="PANTHER" id="PTHR46858">
    <property type="entry name" value="OS05G0521000 PROTEIN"/>
    <property type="match status" value="1"/>
</dbReference>
<dbReference type="Pfam" id="PF13920">
    <property type="entry name" value="zf-C3HC4_3"/>
    <property type="match status" value="1"/>
</dbReference>
<evidence type="ECO:0000313" key="7">
    <source>
        <dbReference type="EMBL" id="CAD8870349.1"/>
    </source>
</evidence>
<evidence type="ECO:0000256" key="1">
    <source>
        <dbReference type="ARBA" id="ARBA00022723"/>
    </source>
</evidence>
<gene>
    <name evidence="7" type="ORF">NSCI0253_LOCUS44706</name>
</gene>
<keyword evidence="1" id="KW-0479">Metal-binding</keyword>
<keyword evidence="3" id="KW-0862">Zinc</keyword>
<accession>A0A7S1AZN1</accession>
<dbReference type="GO" id="GO:0008270">
    <property type="term" value="F:zinc ion binding"/>
    <property type="evidence" value="ECO:0007669"/>
    <property type="project" value="UniProtKB-KW"/>
</dbReference>
<protein>
    <recommendedName>
        <fullName evidence="6">RING-type domain-containing protein</fullName>
    </recommendedName>
</protein>
<dbReference type="EMBL" id="HBFQ01063178">
    <property type="protein sequence ID" value="CAD8870349.1"/>
    <property type="molecule type" value="Transcribed_RNA"/>
</dbReference>
<dbReference type="SUPFAM" id="SSF57850">
    <property type="entry name" value="RING/U-box"/>
    <property type="match status" value="1"/>
</dbReference>
<feature type="domain" description="RING-type" evidence="6">
    <location>
        <begin position="121"/>
        <end position="164"/>
    </location>
</feature>
<evidence type="ECO:0000256" key="2">
    <source>
        <dbReference type="ARBA" id="ARBA00022771"/>
    </source>
</evidence>